<protein>
    <submittedName>
        <fullName evidence="1">Uncharacterized protein</fullName>
    </submittedName>
</protein>
<dbReference type="AlphaFoldDB" id="K7A787"/>
<keyword evidence="2" id="KW-1185">Reference proteome</keyword>
<sequence>MLFLVFGFIADLKTLNPVIYTKPLQTVEVILLNLHEEGQVEKSTSYNLPHYPQEKQSNENKYALFRKEEFEN</sequence>
<accession>K7A787</accession>
<dbReference type="KEGG" id="gps:C427_3421"/>
<dbReference type="OrthoDB" id="10016464at2"/>
<gene>
    <name evidence="1" type="ORF">C427_3421</name>
</gene>
<evidence type="ECO:0000313" key="2">
    <source>
        <dbReference type="Proteomes" id="UP000011864"/>
    </source>
</evidence>
<reference evidence="1 2" key="1">
    <citation type="journal article" date="2013" name="Genome Announc.">
        <title>Complete Genome Sequence of Glaciecola psychrophila Strain 170T.</title>
        <authorList>
            <person name="Yin J."/>
            <person name="Chen J."/>
            <person name="Liu G."/>
            <person name="Yu Y."/>
            <person name="Song L."/>
            <person name="Wang X."/>
            <person name="Qu X."/>
        </authorList>
    </citation>
    <scope>NUCLEOTIDE SEQUENCE [LARGE SCALE GENOMIC DNA]</scope>
    <source>
        <strain evidence="1 2">170</strain>
    </source>
</reference>
<dbReference type="EMBL" id="CP003837">
    <property type="protein sequence ID" value="AGH45530.1"/>
    <property type="molecule type" value="Genomic_DNA"/>
</dbReference>
<dbReference type="RefSeq" id="WP_007638908.1">
    <property type="nucleotide sequence ID" value="NC_020514.1"/>
</dbReference>
<organism evidence="1 2">
    <name type="scientific">Paraglaciecola psychrophila 170</name>
    <dbReference type="NCBI Taxonomy" id="1129794"/>
    <lineage>
        <taxon>Bacteria</taxon>
        <taxon>Pseudomonadati</taxon>
        <taxon>Pseudomonadota</taxon>
        <taxon>Gammaproteobacteria</taxon>
        <taxon>Alteromonadales</taxon>
        <taxon>Alteromonadaceae</taxon>
        <taxon>Paraglaciecola</taxon>
    </lineage>
</organism>
<dbReference type="HOGENOM" id="CLU_2718686_0_0_6"/>
<dbReference type="Proteomes" id="UP000011864">
    <property type="component" value="Chromosome"/>
</dbReference>
<dbReference type="STRING" id="1129794.C427_3421"/>
<proteinExistence type="predicted"/>
<dbReference type="PATRIC" id="fig|1129794.4.peg.3399"/>
<evidence type="ECO:0000313" key="1">
    <source>
        <dbReference type="EMBL" id="AGH45530.1"/>
    </source>
</evidence>
<name>K7A787_9ALTE</name>